<organism evidence="3 4">
    <name type="scientific">Methanocella conradii (strain DSM 24694 / JCM 17849 / CGMCC 1.5162 / HZ254)</name>
    <dbReference type="NCBI Taxonomy" id="1041930"/>
    <lineage>
        <taxon>Archaea</taxon>
        <taxon>Methanobacteriati</taxon>
        <taxon>Methanobacteriota</taxon>
        <taxon>Stenosarchaea group</taxon>
        <taxon>Methanomicrobia</taxon>
        <taxon>Methanocellales</taxon>
        <taxon>Methanocellaceae</taxon>
        <taxon>Methanocella</taxon>
    </lineage>
</organism>
<feature type="transmembrane region" description="Helical" evidence="1">
    <location>
        <begin position="551"/>
        <end position="573"/>
    </location>
</feature>
<dbReference type="KEGG" id="mez:Mtc_0125"/>
<dbReference type="InterPro" id="IPR015943">
    <property type="entry name" value="WD40/YVTN_repeat-like_dom_sf"/>
</dbReference>
<keyword evidence="1" id="KW-1133">Transmembrane helix</keyword>
<feature type="transmembrane region" description="Helical" evidence="1">
    <location>
        <begin position="12"/>
        <end position="32"/>
    </location>
</feature>
<dbReference type="GO" id="GO:0003700">
    <property type="term" value="F:DNA-binding transcription factor activity"/>
    <property type="evidence" value="ECO:0007669"/>
    <property type="project" value="InterPro"/>
</dbReference>
<dbReference type="PROSITE" id="PS50987">
    <property type="entry name" value="HTH_ARSR_2"/>
    <property type="match status" value="1"/>
</dbReference>
<keyword evidence="1" id="KW-0472">Membrane</keyword>
<dbReference type="SUPFAM" id="SSF46785">
    <property type="entry name" value="Winged helix' DNA-binding domain"/>
    <property type="match status" value="2"/>
</dbReference>
<protein>
    <submittedName>
        <fullName evidence="3">Uncharacterized protein conserved in archaea</fullName>
    </submittedName>
</protein>
<name>H8I6K5_METCZ</name>
<dbReference type="eggNOG" id="arCOG02611">
    <property type="taxonomic scope" value="Archaea"/>
</dbReference>
<dbReference type="InterPro" id="IPR011047">
    <property type="entry name" value="Quinoprotein_ADH-like_sf"/>
</dbReference>
<dbReference type="InterPro" id="IPR001845">
    <property type="entry name" value="HTH_ArsR_DNA-bd_dom"/>
</dbReference>
<evidence type="ECO:0000313" key="4">
    <source>
        <dbReference type="Proteomes" id="UP000005233"/>
    </source>
</evidence>
<keyword evidence="4" id="KW-1185">Reference proteome</keyword>
<dbReference type="HOGENOM" id="CLU_379767_0_0_2"/>
<dbReference type="InterPro" id="IPR036388">
    <property type="entry name" value="WH-like_DNA-bd_sf"/>
</dbReference>
<dbReference type="Gene3D" id="2.130.10.10">
    <property type="entry name" value="YVTN repeat-like/Quinoprotein amine dehydrogenase"/>
    <property type="match status" value="1"/>
</dbReference>
<dbReference type="STRING" id="1041930.Mtc_0125"/>
<sequence>MGCRRALFESLLAIAAILLIFLIYLMVSGYAFTTTETRATVKWDAPGNGTIYHLLACEDGTLRALMDGRISAISSDGSILWYVDVPDRWWMGSRYFEPAADVGPDGTLYVYLRANVTRAAMERGMPYAYAGEYYVDMDEHNKRLMDAYKGTEFAYSLDERVLAISRSGKMLWSLPLATGLYDADICVRNGTVYVYHGQHETAIDENGGIIWDVGDVGAAPTVDDEGYVYSLVPINGSRTNGRVLTGIVQAYYPNGTAWWRRDVGELAYLQPIQGWEGHMPLYDHGTLYLALSSGVAALDRTGSVKWLKHYNSSTALFELGPFDGEGNVYLRCFDGAMTLNEGAVLWDTYYPVDGSRLIILRPDGAELASVASSTVYTYAKDGIAYRVDPVPGGRNLTELGSAVLTAMDLKGNRTLWSYNFTPGEISMAMLNMSNVKGLFLADDVQSAQWFNGMNARGFNVTPRSVSGNVGIKVVQGRDVTYVGFWTYCYDSPAIYNVSSVAYSGGLYAFNRAGDLLWSRPIDAQIGSMYEKDGAIYYSTGSGRLAAAQVDIVTGLAIAAAMYLFIRFIMVGAISRARGVINKNDNRNAILKYIVENPGSTMYEISRSLGLNKGTVRYHLFILGINHRIAVQRADKKFVRYFPNSNSYSDEEQMLMALLRRESIRRVMEALMKRPGLSNVELSRELGMPESAMSKHMKELCSRGIVDKRRMPGGVSYHIKEELRGLIARALDQSGQ</sequence>
<dbReference type="Proteomes" id="UP000005233">
    <property type="component" value="Chromosome"/>
</dbReference>
<keyword evidence="1" id="KW-0812">Transmembrane</keyword>
<dbReference type="InterPro" id="IPR036390">
    <property type="entry name" value="WH_DNA-bd_sf"/>
</dbReference>
<dbReference type="GeneID" id="11970884"/>
<dbReference type="EMBL" id="CP003243">
    <property type="protein sequence ID" value="AFC98897.1"/>
    <property type="molecule type" value="Genomic_DNA"/>
</dbReference>
<dbReference type="SUPFAM" id="SSF50998">
    <property type="entry name" value="Quinoprotein alcohol dehydrogenase-like"/>
    <property type="match status" value="1"/>
</dbReference>
<dbReference type="RefSeq" id="WP_014404736.1">
    <property type="nucleotide sequence ID" value="NC_017034.1"/>
</dbReference>
<dbReference type="Pfam" id="PF13412">
    <property type="entry name" value="HTH_24"/>
    <property type="match status" value="2"/>
</dbReference>
<dbReference type="OrthoDB" id="28610at2157"/>
<gene>
    <name evidence="3" type="ordered locus">Mtc_0125</name>
</gene>
<proteinExistence type="predicted"/>
<feature type="domain" description="HTH arsR-type" evidence="2">
    <location>
        <begin position="643"/>
        <end position="735"/>
    </location>
</feature>
<dbReference type="Gene3D" id="1.10.10.10">
    <property type="entry name" value="Winged helix-like DNA-binding domain superfamily/Winged helix DNA-binding domain"/>
    <property type="match status" value="2"/>
</dbReference>
<dbReference type="PANTHER" id="PTHR36216">
    <property type="entry name" value="TRANSCRIPTIONAL REGULATOR, TRMB"/>
    <property type="match status" value="1"/>
</dbReference>
<reference evidence="3 4" key="1">
    <citation type="journal article" date="2012" name="J. Bacteriol.">
        <title>Complete genome sequence of a thermophilic methanogen, Methanocella conradii HZ254, isolated from Chinese rice field soil.</title>
        <authorList>
            <person name="Lu Z."/>
            <person name="Lu Y."/>
        </authorList>
    </citation>
    <scope>NUCLEOTIDE SEQUENCE [LARGE SCALE GENOMIC DNA]</scope>
    <source>
        <strain evidence="4">DSM 24694 / JCM 17849 / CGMCC 1.5162 / HZ254</strain>
    </source>
</reference>
<evidence type="ECO:0000313" key="3">
    <source>
        <dbReference type="EMBL" id="AFC98897.1"/>
    </source>
</evidence>
<evidence type="ECO:0000259" key="2">
    <source>
        <dbReference type="PROSITE" id="PS50987"/>
    </source>
</evidence>
<dbReference type="PANTHER" id="PTHR36216:SF1">
    <property type="entry name" value="HTH ARSR-TYPE DOMAIN-CONTAINING PROTEIN"/>
    <property type="match status" value="1"/>
</dbReference>
<dbReference type="AlphaFoldDB" id="H8I6K5"/>
<accession>H8I6K5</accession>
<evidence type="ECO:0000256" key="1">
    <source>
        <dbReference type="SAM" id="Phobius"/>
    </source>
</evidence>
<dbReference type="InterPro" id="IPR011991">
    <property type="entry name" value="ArsR-like_HTH"/>
</dbReference>
<dbReference type="CDD" id="cd00090">
    <property type="entry name" value="HTH_ARSR"/>
    <property type="match status" value="2"/>
</dbReference>
<dbReference type="eggNOG" id="arCOG02493">
    <property type="taxonomic scope" value="Archaea"/>
</dbReference>